<proteinExistence type="predicted"/>
<keyword evidence="2" id="KW-0732">Signal</keyword>
<feature type="region of interest" description="Disordered" evidence="1">
    <location>
        <begin position="38"/>
        <end position="86"/>
    </location>
</feature>
<dbReference type="Proteomes" id="UP000562254">
    <property type="component" value="Unassembled WGS sequence"/>
</dbReference>
<dbReference type="InterPro" id="IPR006311">
    <property type="entry name" value="TAT_signal"/>
</dbReference>
<reference evidence="3 4" key="1">
    <citation type="submission" date="2020-08" db="EMBL/GenBank/DDBJ databases">
        <title>Genomic Encyclopedia of Type Strains, Phase IV (KMG-IV): sequencing the most valuable type-strain genomes for metagenomic binning, comparative biology and taxonomic classification.</title>
        <authorList>
            <person name="Goeker M."/>
        </authorList>
    </citation>
    <scope>NUCLEOTIDE SEQUENCE [LARGE SCALE GENOMIC DNA]</scope>
    <source>
        <strain evidence="3 4">DSM 25895</strain>
    </source>
</reference>
<feature type="compositionally biased region" description="Low complexity" evidence="1">
    <location>
        <begin position="38"/>
        <end position="67"/>
    </location>
</feature>
<dbReference type="RefSeq" id="WP_184486570.1">
    <property type="nucleotide sequence ID" value="NZ_JAAEDJ010000049.1"/>
</dbReference>
<organism evidence="3 4">
    <name type="scientific">Neoroseomonas alkaliterrae</name>
    <dbReference type="NCBI Taxonomy" id="1452450"/>
    <lineage>
        <taxon>Bacteria</taxon>
        <taxon>Pseudomonadati</taxon>
        <taxon>Pseudomonadota</taxon>
        <taxon>Alphaproteobacteria</taxon>
        <taxon>Acetobacterales</taxon>
        <taxon>Acetobacteraceae</taxon>
        <taxon>Neoroseomonas</taxon>
    </lineage>
</organism>
<dbReference type="NCBIfam" id="TIGR03016">
    <property type="entry name" value="pepcterm_hypo_1"/>
    <property type="match status" value="1"/>
</dbReference>
<dbReference type="EMBL" id="JACIJE010000010">
    <property type="protein sequence ID" value="MBB5691180.1"/>
    <property type="molecule type" value="Genomic_DNA"/>
</dbReference>
<dbReference type="InterPro" id="IPR017467">
    <property type="entry name" value="CHP03016_PEP-CTERM"/>
</dbReference>
<sequence length="603" mass="64055">MRPTPAEPKDARLSRRRRAAWTAAAACGGILAAALPARAQEATAPASAPASGGAAASPGGSGQAQPAPVRPFAGTEQQPVGGIGPFGAIPPANFVRPEARPGGFLEPFYGGPPVNLGGSTPTRGYVIEPALTLRVLATDNSQIGDSRRDSEFVTTIAPQIRIAAETAALRGSFFYAPSVNFYANGTEDTRIDNRFLGAATLTVVPERVFVDFRALGNVTPIAPGFNDATIASSRRDGFTQNYFFTVSPYAIQRWGSAATSVIGYNFAYSRRDGTSTRLFPGGPEVSNDSELITHSGFAAVRSGEDLGRLVLEARVSGTAYVGGGEITDGAERGLALLEARYAITPTVAVLGEVGYEHLRFGGVPPYRVDGMVWGVGLRLDPSPNTTITARYRRRDGFDAPSVEARIGLGQRTVAFASYSEQVTTALAQVSDLLSTVTVDEFGNAIGRDGAPIPQLDSGAFLGQQNGLFRSRRGTASISHQLPRDTFTLQYVFDRRTPLASAPGEFAFAQETQSVALLWRREIGPVTTGFGSVGYSWNRSDTLASQYDTLTARVGVVHSFSERLVGSLQYQFTERLRSEGGNAGAFAPRDTTQNTVIASITTRF</sequence>
<evidence type="ECO:0000313" key="4">
    <source>
        <dbReference type="Proteomes" id="UP000562254"/>
    </source>
</evidence>
<protein>
    <submittedName>
        <fullName evidence="3">Uncharacterized protein (PEP-CTERM system associated)</fullName>
    </submittedName>
</protein>
<evidence type="ECO:0000256" key="2">
    <source>
        <dbReference type="SAM" id="SignalP"/>
    </source>
</evidence>
<comment type="caution">
    <text evidence="3">The sequence shown here is derived from an EMBL/GenBank/DDBJ whole genome shotgun (WGS) entry which is preliminary data.</text>
</comment>
<feature type="chain" id="PRO_5032298555" evidence="2">
    <location>
        <begin position="40"/>
        <end position="603"/>
    </location>
</feature>
<evidence type="ECO:0000313" key="3">
    <source>
        <dbReference type="EMBL" id="MBB5691180.1"/>
    </source>
</evidence>
<dbReference type="AlphaFoldDB" id="A0A840XVP5"/>
<dbReference type="PROSITE" id="PS51318">
    <property type="entry name" value="TAT"/>
    <property type="match status" value="1"/>
</dbReference>
<name>A0A840XVP5_9PROT</name>
<accession>A0A840XVP5</accession>
<gene>
    <name evidence="3" type="ORF">FHS88_003332</name>
</gene>
<keyword evidence="4" id="KW-1185">Reference proteome</keyword>
<feature type="signal peptide" evidence="2">
    <location>
        <begin position="1"/>
        <end position="39"/>
    </location>
</feature>
<evidence type="ECO:0000256" key="1">
    <source>
        <dbReference type="SAM" id="MobiDB-lite"/>
    </source>
</evidence>